<keyword evidence="3" id="KW-0238">DNA-binding</keyword>
<evidence type="ECO:0000256" key="3">
    <source>
        <dbReference type="ARBA" id="ARBA00023125"/>
    </source>
</evidence>
<keyword evidence="1" id="KW-0678">Repressor</keyword>
<evidence type="ECO:0000313" key="7">
    <source>
        <dbReference type="Proteomes" id="UP000199754"/>
    </source>
</evidence>
<evidence type="ECO:0000256" key="2">
    <source>
        <dbReference type="ARBA" id="ARBA00023015"/>
    </source>
</evidence>
<keyword evidence="4" id="KW-0804">Transcription</keyword>
<feature type="domain" description="HTH lacI-type" evidence="5">
    <location>
        <begin position="5"/>
        <end position="59"/>
    </location>
</feature>
<dbReference type="CDD" id="cd01392">
    <property type="entry name" value="HTH_LacI"/>
    <property type="match status" value="1"/>
</dbReference>
<accession>A0A221JXZ0</accession>
<dbReference type="InterPro" id="IPR028082">
    <property type="entry name" value="Peripla_BP_I"/>
</dbReference>
<dbReference type="SMART" id="SM00354">
    <property type="entry name" value="HTH_LACI"/>
    <property type="match status" value="1"/>
</dbReference>
<dbReference type="SUPFAM" id="SSF47413">
    <property type="entry name" value="lambda repressor-like DNA-binding domains"/>
    <property type="match status" value="1"/>
</dbReference>
<evidence type="ECO:0000313" key="6">
    <source>
        <dbReference type="EMBL" id="ASM71596.1"/>
    </source>
</evidence>
<dbReference type="PANTHER" id="PTHR30146">
    <property type="entry name" value="LACI-RELATED TRANSCRIPTIONAL REPRESSOR"/>
    <property type="match status" value="1"/>
</dbReference>
<reference evidence="6 7" key="1">
    <citation type="submission" date="2017-07" db="EMBL/GenBank/DDBJ databases">
        <title>Genome Sequence of Sulfitobacter pseudonitzschiae Strain SMR1 Isolated from a culture of the Diatom Skeletonema marinoi.</title>
        <authorList>
            <person name="Topel M."/>
            <person name="Pinder M.I.M."/>
            <person name="Johansson O.N."/>
            <person name="Kourtchenko O."/>
            <person name="Godhe A."/>
            <person name="Clarke A.K."/>
        </authorList>
    </citation>
    <scope>NUCLEOTIDE SEQUENCE [LARGE SCALE GENOMIC DNA]</scope>
    <source>
        <strain evidence="6 7">SMR1</strain>
    </source>
</reference>
<dbReference type="Proteomes" id="UP000199754">
    <property type="component" value="Chromosome"/>
</dbReference>
<dbReference type="Gene3D" id="3.40.50.2300">
    <property type="match status" value="2"/>
</dbReference>
<keyword evidence="7" id="KW-1185">Reference proteome</keyword>
<protein>
    <submittedName>
        <fullName evidence="6">Maltose regulon regulatory protein MalI</fullName>
    </submittedName>
</protein>
<dbReference type="PROSITE" id="PS50932">
    <property type="entry name" value="HTH_LACI_2"/>
    <property type="match status" value="1"/>
</dbReference>
<dbReference type="GO" id="GO:0000976">
    <property type="term" value="F:transcription cis-regulatory region binding"/>
    <property type="evidence" value="ECO:0007669"/>
    <property type="project" value="TreeGrafter"/>
</dbReference>
<dbReference type="OrthoDB" id="7683681at2"/>
<sequence>MTKRITLRDIADDLGVTVSTASLALRGHPRISAETTQKVEQAARRMGYIYNRAAANLRQTRSNLIAVCLADLSNPMFNEFLVHIEDALNRHHRQVFLGIAREDAGLQRQFLKTALEQGVGGILLCPVHGTRADDLSGLMRSDGSGPVVPTVLFSRALEDVPLPQVVNDDLRAGRLAAECLIVRGHHHIVWVGGGQETSTARDRLAGCRAALADAGLPPPCVLHGPTSRRFGHEAVHAVREWPDPPSGMVCFSDLIAFGAITACHDLGLVPGRDLSIVGCDDMEEAGLSFPRLTTVAVDKGSIGRAASHSLLYPPSGGGVTCLPPRLILRETVGPVA</sequence>
<dbReference type="InterPro" id="IPR000843">
    <property type="entry name" value="HTH_LacI"/>
</dbReference>
<dbReference type="AlphaFoldDB" id="A0A221JXZ0"/>
<dbReference type="EMBL" id="CP022415">
    <property type="protein sequence ID" value="ASM71596.1"/>
    <property type="molecule type" value="Genomic_DNA"/>
</dbReference>
<dbReference type="GO" id="GO:0003700">
    <property type="term" value="F:DNA-binding transcription factor activity"/>
    <property type="evidence" value="ECO:0007669"/>
    <property type="project" value="TreeGrafter"/>
</dbReference>
<dbReference type="InterPro" id="IPR046335">
    <property type="entry name" value="LacI/GalR-like_sensor"/>
</dbReference>
<dbReference type="Pfam" id="PF13377">
    <property type="entry name" value="Peripla_BP_3"/>
    <property type="match status" value="1"/>
</dbReference>
<dbReference type="RefSeq" id="WP_089419622.1">
    <property type="nucleotide sequence ID" value="NZ_CP022415.1"/>
</dbReference>
<dbReference type="PANTHER" id="PTHR30146:SF148">
    <property type="entry name" value="HTH-TYPE TRANSCRIPTIONAL REPRESSOR PURR-RELATED"/>
    <property type="match status" value="1"/>
</dbReference>
<dbReference type="SUPFAM" id="SSF53822">
    <property type="entry name" value="Periplasmic binding protein-like I"/>
    <property type="match status" value="1"/>
</dbReference>
<dbReference type="Gene3D" id="1.10.260.40">
    <property type="entry name" value="lambda repressor-like DNA-binding domains"/>
    <property type="match status" value="1"/>
</dbReference>
<name>A0A221JXZ0_9RHOB</name>
<evidence type="ECO:0000259" key="5">
    <source>
        <dbReference type="PROSITE" id="PS50932"/>
    </source>
</evidence>
<evidence type="ECO:0000256" key="1">
    <source>
        <dbReference type="ARBA" id="ARBA00022491"/>
    </source>
</evidence>
<evidence type="ECO:0000256" key="4">
    <source>
        <dbReference type="ARBA" id="ARBA00023163"/>
    </source>
</evidence>
<organism evidence="6 7">
    <name type="scientific">Pseudosulfitobacter pseudonitzschiae</name>
    <dbReference type="NCBI Taxonomy" id="1402135"/>
    <lineage>
        <taxon>Bacteria</taxon>
        <taxon>Pseudomonadati</taxon>
        <taxon>Pseudomonadota</taxon>
        <taxon>Alphaproteobacteria</taxon>
        <taxon>Rhodobacterales</taxon>
        <taxon>Roseobacteraceae</taxon>
        <taxon>Pseudosulfitobacter</taxon>
    </lineage>
</organism>
<dbReference type="Pfam" id="PF00356">
    <property type="entry name" value="LacI"/>
    <property type="match status" value="1"/>
</dbReference>
<gene>
    <name evidence="6" type="primary">malI</name>
    <name evidence="6" type="ORF">SULPSESMR1_00765</name>
</gene>
<dbReference type="KEGG" id="spse:SULPSESMR1_00765"/>
<proteinExistence type="predicted"/>
<keyword evidence="2" id="KW-0805">Transcription regulation</keyword>
<dbReference type="InterPro" id="IPR010982">
    <property type="entry name" value="Lambda_DNA-bd_dom_sf"/>
</dbReference>